<dbReference type="InterPro" id="IPR000515">
    <property type="entry name" value="MetI-like"/>
</dbReference>
<dbReference type="AlphaFoldDB" id="A0A9X2X9E4"/>
<organism evidence="9 10">
    <name type="scientific">Chelativorans petroleitrophicus</name>
    <dbReference type="NCBI Taxonomy" id="2975484"/>
    <lineage>
        <taxon>Bacteria</taxon>
        <taxon>Pseudomonadati</taxon>
        <taxon>Pseudomonadota</taxon>
        <taxon>Alphaproteobacteria</taxon>
        <taxon>Hyphomicrobiales</taxon>
        <taxon>Phyllobacteriaceae</taxon>
        <taxon>Chelativorans</taxon>
    </lineage>
</organism>
<evidence type="ECO:0000256" key="3">
    <source>
        <dbReference type="ARBA" id="ARBA00022475"/>
    </source>
</evidence>
<evidence type="ECO:0000256" key="1">
    <source>
        <dbReference type="ARBA" id="ARBA00004651"/>
    </source>
</evidence>
<sequence>MSATFVVTKILRLLLTVWAAATLVFVMLRLAGDPVAAMVPSDAPQFVIDRYRERLGLDQPLVVQYLAYLWGLVGGDFGLSFRTGGPAWDIVAPRVVPTLILTGSATLIAVFVGIPVGMVAAARRDTVIDRLVMSFSVLAFAMPNFFLGILLILIFTLNLKLLPSGGFDHPVSLIMPALTLGLASAGAYARLARSSMLEVLSSPFIRTARANGIPTMRRLTHHVLRAILVPLVTLVGFSVGSMITGAVVTETVFAWPGLGRLLVVSVAQRDLAVVQLIVILAAAAMAFSNMIVDLLYGWLDPRIGSQRQKGGN</sequence>
<keyword evidence="10" id="KW-1185">Reference proteome</keyword>
<dbReference type="EMBL" id="JAODNV010000009">
    <property type="protein sequence ID" value="MCT8990509.1"/>
    <property type="molecule type" value="Genomic_DNA"/>
</dbReference>
<dbReference type="RefSeq" id="WP_261515382.1">
    <property type="nucleotide sequence ID" value="NZ_JAODNV010000009.1"/>
</dbReference>
<dbReference type="PANTHER" id="PTHR43163">
    <property type="entry name" value="DIPEPTIDE TRANSPORT SYSTEM PERMEASE PROTEIN DPPB-RELATED"/>
    <property type="match status" value="1"/>
</dbReference>
<dbReference type="PANTHER" id="PTHR43163:SF6">
    <property type="entry name" value="DIPEPTIDE TRANSPORT SYSTEM PERMEASE PROTEIN DPPB-RELATED"/>
    <property type="match status" value="1"/>
</dbReference>
<reference evidence="9" key="1">
    <citation type="submission" date="2022-08" db="EMBL/GenBank/DDBJ databases">
        <title>Chelativorans sichuanense sp. nov., a paraffin oil-degrading bacterium isolated from a mixture of oil-based drill cuttings and paddy soil.</title>
        <authorList>
            <person name="Yu J."/>
            <person name="Liu H."/>
            <person name="Chen Q."/>
        </authorList>
    </citation>
    <scope>NUCLEOTIDE SEQUENCE</scope>
    <source>
        <strain evidence="9">SCAU 2101</strain>
    </source>
</reference>
<evidence type="ECO:0000313" key="10">
    <source>
        <dbReference type="Proteomes" id="UP001149009"/>
    </source>
</evidence>
<evidence type="ECO:0000256" key="4">
    <source>
        <dbReference type="ARBA" id="ARBA00022692"/>
    </source>
</evidence>
<comment type="subcellular location">
    <subcellularLocation>
        <location evidence="1 7">Cell membrane</location>
        <topology evidence="1 7">Multi-pass membrane protein</topology>
    </subcellularLocation>
</comment>
<dbReference type="Pfam" id="PF00528">
    <property type="entry name" value="BPD_transp_1"/>
    <property type="match status" value="1"/>
</dbReference>
<evidence type="ECO:0000256" key="5">
    <source>
        <dbReference type="ARBA" id="ARBA00022989"/>
    </source>
</evidence>
<feature type="transmembrane region" description="Helical" evidence="7">
    <location>
        <begin position="226"/>
        <end position="253"/>
    </location>
</feature>
<feature type="transmembrane region" description="Helical" evidence="7">
    <location>
        <begin position="95"/>
        <end position="119"/>
    </location>
</feature>
<accession>A0A9X2X9E4</accession>
<evidence type="ECO:0000256" key="6">
    <source>
        <dbReference type="ARBA" id="ARBA00023136"/>
    </source>
</evidence>
<comment type="similarity">
    <text evidence="7">Belongs to the binding-protein-dependent transport system permease family.</text>
</comment>
<proteinExistence type="inferred from homology"/>
<keyword evidence="3" id="KW-1003">Cell membrane</keyword>
<keyword evidence="5 7" id="KW-1133">Transmembrane helix</keyword>
<dbReference type="SUPFAM" id="SSF161098">
    <property type="entry name" value="MetI-like"/>
    <property type="match status" value="1"/>
</dbReference>
<evidence type="ECO:0000256" key="7">
    <source>
        <dbReference type="RuleBase" id="RU363032"/>
    </source>
</evidence>
<dbReference type="Proteomes" id="UP001149009">
    <property type="component" value="Unassembled WGS sequence"/>
</dbReference>
<evidence type="ECO:0000313" key="9">
    <source>
        <dbReference type="EMBL" id="MCT8990509.1"/>
    </source>
</evidence>
<feature type="transmembrane region" description="Helical" evidence="7">
    <location>
        <begin position="131"/>
        <end position="157"/>
    </location>
</feature>
<feature type="transmembrane region" description="Helical" evidence="7">
    <location>
        <begin position="273"/>
        <end position="299"/>
    </location>
</feature>
<dbReference type="PROSITE" id="PS50928">
    <property type="entry name" value="ABC_TM1"/>
    <property type="match status" value="1"/>
</dbReference>
<dbReference type="InterPro" id="IPR035906">
    <property type="entry name" value="MetI-like_sf"/>
</dbReference>
<dbReference type="Gene3D" id="1.10.3720.10">
    <property type="entry name" value="MetI-like"/>
    <property type="match status" value="1"/>
</dbReference>
<comment type="caution">
    <text evidence="9">The sequence shown here is derived from an EMBL/GenBank/DDBJ whole genome shotgun (WGS) entry which is preliminary data.</text>
</comment>
<feature type="domain" description="ABC transmembrane type-1" evidence="8">
    <location>
        <begin position="95"/>
        <end position="296"/>
    </location>
</feature>
<keyword evidence="2 7" id="KW-0813">Transport</keyword>
<dbReference type="GO" id="GO:0005886">
    <property type="term" value="C:plasma membrane"/>
    <property type="evidence" value="ECO:0007669"/>
    <property type="project" value="UniProtKB-SubCell"/>
</dbReference>
<feature type="transmembrane region" description="Helical" evidence="7">
    <location>
        <begin position="169"/>
        <end position="189"/>
    </location>
</feature>
<dbReference type="CDD" id="cd06261">
    <property type="entry name" value="TM_PBP2"/>
    <property type="match status" value="1"/>
</dbReference>
<keyword evidence="6 7" id="KW-0472">Membrane</keyword>
<evidence type="ECO:0000256" key="2">
    <source>
        <dbReference type="ARBA" id="ARBA00022448"/>
    </source>
</evidence>
<evidence type="ECO:0000259" key="8">
    <source>
        <dbReference type="PROSITE" id="PS50928"/>
    </source>
</evidence>
<dbReference type="GO" id="GO:0071916">
    <property type="term" value="F:dipeptide transmembrane transporter activity"/>
    <property type="evidence" value="ECO:0007669"/>
    <property type="project" value="TreeGrafter"/>
</dbReference>
<protein>
    <submittedName>
        <fullName evidence="9">ABC transporter permease</fullName>
    </submittedName>
</protein>
<keyword evidence="4 7" id="KW-0812">Transmembrane</keyword>
<name>A0A9X2X9E4_9HYPH</name>
<gene>
    <name evidence="9" type="ORF">NYR54_09425</name>
</gene>
<feature type="transmembrane region" description="Helical" evidence="7">
    <location>
        <begin position="12"/>
        <end position="31"/>
    </location>
</feature>